<proteinExistence type="predicted"/>
<sequence>MGGDFPLKPMTLCAMTVWDASDWATNGGKYRVNYQYSSIDC</sequence>
<dbReference type="Proteomes" id="UP000265520">
    <property type="component" value="Unassembled WGS sequence"/>
</dbReference>
<feature type="domain" description="GH16" evidence="1">
    <location>
        <begin position="3"/>
        <end position="35"/>
    </location>
</feature>
<dbReference type="GO" id="GO:0004553">
    <property type="term" value="F:hydrolase activity, hydrolyzing O-glycosyl compounds"/>
    <property type="evidence" value="ECO:0007669"/>
    <property type="project" value="InterPro"/>
</dbReference>
<protein>
    <submittedName>
        <fullName evidence="2">Putative xyloglucan endotransglucosylase/hydrolase protein 28-like</fullName>
    </submittedName>
</protein>
<organism evidence="2 3">
    <name type="scientific">Trifolium medium</name>
    <dbReference type="NCBI Taxonomy" id="97028"/>
    <lineage>
        <taxon>Eukaryota</taxon>
        <taxon>Viridiplantae</taxon>
        <taxon>Streptophyta</taxon>
        <taxon>Embryophyta</taxon>
        <taxon>Tracheophyta</taxon>
        <taxon>Spermatophyta</taxon>
        <taxon>Magnoliopsida</taxon>
        <taxon>eudicotyledons</taxon>
        <taxon>Gunneridae</taxon>
        <taxon>Pentapetalae</taxon>
        <taxon>rosids</taxon>
        <taxon>fabids</taxon>
        <taxon>Fabales</taxon>
        <taxon>Fabaceae</taxon>
        <taxon>Papilionoideae</taxon>
        <taxon>50 kb inversion clade</taxon>
        <taxon>NPAAA clade</taxon>
        <taxon>Hologalegina</taxon>
        <taxon>IRL clade</taxon>
        <taxon>Trifolieae</taxon>
        <taxon>Trifolium</taxon>
    </lineage>
</organism>
<dbReference type="Pfam" id="PF00722">
    <property type="entry name" value="Glyco_hydro_16"/>
    <property type="match status" value="1"/>
</dbReference>
<evidence type="ECO:0000313" key="2">
    <source>
        <dbReference type="EMBL" id="MCI90571.1"/>
    </source>
</evidence>
<dbReference type="Gene3D" id="2.60.120.200">
    <property type="match status" value="1"/>
</dbReference>
<feature type="non-terminal residue" evidence="2">
    <location>
        <position position="41"/>
    </location>
</feature>
<keyword evidence="3" id="KW-1185">Reference proteome</keyword>
<evidence type="ECO:0000313" key="3">
    <source>
        <dbReference type="Proteomes" id="UP000265520"/>
    </source>
</evidence>
<name>A0A392VUC5_9FABA</name>
<reference evidence="2 3" key="1">
    <citation type="journal article" date="2018" name="Front. Plant Sci.">
        <title>Red Clover (Trifolium pratense) and Zigzag Clover (T. medium) - A Picture of Genomic Similarities and Differences.</title>
        <authorList>
            <person name="Dluhosova J."/>
            <person name="Istvanek J."/>
            <person name="Nedelnik J."/>
            <person name="Repkova J."/>
        </authorList>
    </citation>
    <scope>NUCLEOTIDE SEQUENCE [LARGE SCALE GENOMIC DNA]</scope>
    <source>
        <strain evidence="3">cv. 10/8</strain>
        <tissue evidence="2">Leaf</tissue>
    </source>
</reference>
<evidence type="ECO:0000259" key="1">
    <source>
        <dbReference type="Pfam" id="PF00722"/>
    </source>
</evidence>
<dbReference type="InterPro" id="IPR000757">
    <property type="entry name" value="Beta-glucanase-like"/>
</dbReference>
<keyword evidence="2" id="KW-0378">Hydrolase</keyword>
<accession>A0A392VUC5</accession>
<comment type="caution">
    <text evidence="2">The sequence shown here is derived from an EMBL/GenBank/DDBJ whole genome shotgun (WGS) entry which is preliminary data.</text>
</comment>
<dbReference type="EMBL" id="LXQA011248315">
    <property type="protein sequence ID" value="MCI90571.1"/>
    <property type="molecule type" value="Genomic_DNA"/>
</dbReference>
<dbReference type="GO" id="GO:0005975">
    <property type="term" value="P:carbohydrate metabolic process"/>
    <property type="evidence" value="ECO:0007669"/>
    <property type="project" value="InterPro"/>
</dbReference>
<dbReference type="AlphaFoldDB" id="A0A392VUC5"/>